<reference evidence="2 3" key="1">
    <citation type="submission" date="2018-04" db="EMBL/GenBank/DDBJ databases">
        <title>Bacteria isolated from cave deposits of Manipur.</title>
        <authorList>
            <person name="Sahoo D."/>
            <person name="Sarangthem I."/>
            <person name="Nandeibam J."/>
        </authorList>
    </citation>
    <scope>NUCLEOTIDE SEQUENCE [LARGE SCALE GENOMIC DNA]</scope>
    <source>
        <strain evidence="3">mrc11</strain>
    </source>
</reference>
<dbReference type="EMBL" id="QLNP01000090">
    <property type="protein sequence ID" value="RAM36539.1"/>
    <property type="molecule type" value="Genomic_DNA"/>
</dbReference>
<proteinExistence type="inferred from homology"/>
<dbReference type="AlphaFoldDB" id="A0A328HDB0"/>
<dbReference type="InterPro" id="IPR050259">
    <property type="entry name" value="SDR"/>
</dbReference>
<dbReference type="SUPFAM" id="SSF51735">
    <property type="entry name" value="NAD(P)-binding Rossmann-fold domains"/>
    <property type="match status" value="1"/>
</dbReference>
<evidence type="ECO:0000313" key="3">
    <source>
        <dbReference type="Proteomes" id="UP000249166"/>
    </source>
</evidence>
<dbReference type="Proteomes" id="UP000249166">
    <property type="component" value="Unassembled WGS sequence"/>
</dbReference>
<dbReference type="RefSeq" id="WP_111904605.1">
    <property type="nucleotide sequence ID" value="NZ_QLNP01000090.1"/>
</dbReference>
<accession>A0A328HDB0</accession>
<dbReference type="Pfam" id="PF13561">
    <property type="entry name" value="adh_short_C2"/>
    <property type="match status" value="1"/>
</dbReference>
<organism evidence="2 3">
    <name type="scientific">Arthrobacter globiformis</name>
    <dbReference type="NCBI Taxonomy" id="1665"/>
    <lineage>
        <taxon>Bacteria</taxon>
        <taxon>Bacillati</taxon>
        <taxon>Actinomycetota</taxon>
        <taxon>Actinomycetes</taxon>
        <taxon>Micrococcales</taxon>
        <taxon>Micrococcaceae</taxon>
        <taxon>Arthrobacter</taxon>
    </lineage>
</organism>
<evidence type="ECO:0000313" key="2">
    <source>
        <dbReference type="EMBL" id="RAM36539.1"/>
    </source>
</evidence>
<comment type="caution">
    <text evidence="2">The sequence shown here is derived from an EMBL/GenBank/DDBJ whole genome shotgun (WGS) entry which is preliminary data.</text>
</comment>
<name>A0A328HDB0_ARTGO</name>
<dbReference type="InterPro" id="IPR036291">
    <property type="entry name" value="NAD(P)-bd_dom_sf"/>
</dbReference>
<gene>
    <name evidence="2" type="ORF">DBZ45_14575</name>
</gene>
<dbReference type="PANTHER" id="PTHR42879:SF6">
    <property type="entry name" value="NADPH-DEPENDENT REDUCTASE BACG"/>
    <property type="match status" value="1"/>
</dbReference>
<dbReference type="InterPro" id="IPR002347">
    <property type="entry name" value="SDR_fam"/>
</dbReference>
<protein>
    <submittedName>
        <fullName evidence="2">3-oxoacyl-ACP reductase</fullName>
    </submittedName>
</protein>
<comment type="similarity">
    <text evidence="1">Belongs to the short-chain dehydrogenases/reductases (SDR) family.</text>
</comment>
<dbReference type="PRINTS" id="PR00081">
    <property type="entry name" value="GDHRDH"/>
</dbReference>
<evidence type="ECO:0000256" key="1">
    <source>
        <dbReference type="ARBA" id="ARBA00006484"/>
    </source>
</evidence>
<sequence>MDLGIQGKTAFVAASTGGLGLAVASALAGEGANLVITGRRGEEARCIAAELPAAAIGVEADLCTHDGLTAAVAAANARFGSVDILVLNGPGPAPGTAAGLSSADMSSAFDLLLRPQHALVSSFLPGMRNRRWGRVLAIGSSGVAAPLPNLALSNTGRAALAGYLKTLAAEVASDDVTVNMLLPGRIATERTRCLDQAAARRRGVTAEVIEAESRASIPAGRYGSTEEFGATAAFLCSGLASYVTGTALRCDGGLVRTL</sequence>
<dbReference type="Gene3D" id="3.40.50.720">
    <property type="entry name" value="NAD(P)-binding Rossmann-like Domain"/>
    <property type="match status" value="1"/>
</dbReference>
<dbReference type="PANTHER" id="PTHR42879">
    <property type="entry name" value="3-OXOACYL-(ACYL-CARRIER-PROTEIN) REDUCTASE"/>
    <property type="match status" value="1"/>
</dbReference>
<dbReference type="OrthoDB" id="9793325at2"/>